<sequence length="474" mass="49894">MTAPPRSRGELRPSRPRLRTVTAAAAALTATLALTACESLDPAAPDNPPQTLYAAPADQLGGIEPCAGVTSLTADPALYADEPSYGNATDLVEEVHAWADEQDAFVELWLDRERHGWVHVGVEEDAADVESLQAEVADRFPGEGVVVVPVPYTLAELTTVADDVMAALDDGGVEWAGVAPSPHLGVVVLDGVVDSPEAREALTPFADQPVCADPVPAEDVVPDGEQPPEGEGWRLLGHAEGAGEPYRTGVATTEEQLVKLWGKSGLTPPAPPVDWEQEVVVWFGAVWGSGCPVRLDGIVTTGSTLHGEIVTPGAPGACNADANPHAFVVAVERSALPAGPFQVQLTAQDPPEGAPEERTMVDVDLTEPGSTATDEQIHTDPEAGPQLGALIEDGHPQLPENGDRYAWHDRPECEGVVIGPIDGTLWRLADGEAEWTEAEGQELIVHPVDTETLVLASASMDYLFVRATDGVCAD</sequence>
<feature type="chain" id="PRO_5037922693" evidence="1">
    <location>
        <begin position="36"/>
        <end position="474"/>
    </location>
</feature>
<accession>A0A939RVS7</accession>
<protein>
    <submittedName>
        <fullName evidence="2">Uncharacterized protein</fullName>
    </submittedName>
</protein>
<dbReference type="EMBL" id="JAGEMK010000002">
    <property type="protein sequence ID" value="MBO1751451.1"/>
    <property type="molecule type" value="Genomic_DNA"/>
</dbReference>
<proteinExistence type="predicted"/>
<feature type="signal peptide" evidence="1">
    <location>
        <begin position="1"/>
        <end position="35"/>
    </location>
</feature>
<evidence type="ECO:0000313" key="2">
    <source>
        <dbReference type="EMBL" id="MBO1751451.1"/>
    </source>
</evidence>
<reference evidence="2" key="1">
    <citation type="submission" date="2021-03" db="EMBL/GenBank/DDBJ databases">
        <title>Actinotalea soli sp. nov., isolated from soil.</title>
        <authorList>
            <person name="Ping W."/>
            <person name="Zhang J."/>
        </authorList>
    </citation>
    <scope>NUCLEOTIDE SEQUENCE</scope>
    <source>
        <strain evidence="2">BY-33</strain>
    </source>
</reference>
<evidence type="ECO:0000256" key="1">
    <source>
        <dbReference type="SAM" id="SignalP"/>
    </source>
</evidence>
<name>A0A939RVS7_9CELL</name>
<dbReference type="Proteomes" id="UP000664209">
    <property type="component" value="Unassembled WGS sequence"/>
</dbReference>
<comment type="caution">
    <text evidence="2">The sequence shown here is derived from an EMBL/GenBank/DDBJ whole genome shotgun (WGS) entry which is preliminary data.</text>
</comment>
<gene>
    <name evidence="2" type="ORF">J4G33_06500</name>
</gene>
<keyword evidence="1" id="KW-0732">Signal</keyword>
<dbReference type="AlphaFoldDB" id="A0A939RVS7"/>
<keyword evidence="3" id="KW-1185">Reference proteome</keyword>
<organism evidence="2 3">
    <name type="scientific">Actinotalea soli</name>
    <dbReference type="NCBI Taxonomy" id="2819234"/>
    <lineage>
        <taxon>Bacteria</taxon>
        <taxon>Bacillati</taxon>
        <taxon>Actinomycetota</taxon>
        <taxon>Actinomycetes</taxon>
        <taxon>Micrococcales</taxon>
        <taxon>Cellulomonadaceae</taxon>
        <taxon>Actinotalea</taxon>
    </lineage>
</organism>
<evidence type="ECO:0000313" key="3">
    <source>
        <dbReference type="Proteomes" id="UP000664209"/>
    </source>
</evidence>
<dbReference type="RefSeq" id="WP_208055107.1">
    <property type="nucleotide sequence ID" value="NZ_JAGEMK010000002.1"/>
</dbReference>